<proteinExistence type="predicted"/>
<reference evidence="1 2" key="1">
    <citation type="submission" date="2023-02" db="EMBL/GenBank/DDBJ databases">
        <title>Bacterial whole genomic sequence of Curvibacter sp. HBC61.</title>
        <authorList>
            <person name="Le V."/>
            <person name="Ko S.-R."/>
            <person name="Ahn C.-Y."/>
            <person name="Oh H.-M."/>
        </authorList>
    </citation>
    <scope>NUCLEOTIDE SEQUENCE [LARGE SCALE GENOMIC DNA]</scope>
    <source>
        <strain evidence="1 2">HBC61</strain>
    </source>
</reference>
<sequence length="53" mass="5953">MTPRDPKAQAVVFGLLLGTLLDLGFSHREIRAMFTLEKIRAGAEILRRSKEQA</sequence>
<accession>A0ABT5MVD3</accession>
<comment type="caution">
    <text evidence="1">The sequence shown here is derived from an EMBL/GenBank/DDBJ whole genome shotgun (WGS) entry which is preliminary data.</text>
</comment>
<dbReference type="EMBL" id="JAQSIP010000002">
    <property type="protein sequence ID" value="MDD0837860.1"/>
    <property type="molecule type" value="Genomic_DNA"/>
</dbReference>
<dbReference type="Proteomes" id="UP001528673">
    <property type="component" value="Unassembled WGS sequence"/>
</dbReference>
<dbReference type="RefSeq" id="WP_273949159.1">
    <property type="nucleotide sequence ID" value="NZ_JAQSIP010000002.1"/>
</dbReference>
<evidence type="ECO:0000313" key="2">
    <source>
        <dbReference type="Proteomes" id="UP001528673"/>
    </source>
</evidence>
<name>A0ABT5MVD3_9BURK</name>
<protein>
    <submittedName>
        <fullName evidence="1">Uncharacterized protein</fullName>
    </submittedName>
</protein>
<keyword evidence="2" id="KW-1185">Reference proteome</keyword>
<gene>
    <name evidence="1" type="ORF">PSQ40_04680</name>
</gene>
<evidence type="ECO:0000313" key="1">
    <source>
        <dbReference type="EMBL" id="MDD0837860.1"/>
    </source>
</evidence>
<organism evidence="1 2">
    <name type="scientific">Curvibacter cyanobacteriorum</name>
    <dbReference type="NCBI Taxonomy" id="3026422"/>
    <lineage>
        <taxon>Bacteria</taxon>
        <taxon>Pseudomonadati</taxon>
        <taxon>Pseudomonadota</taxon>
        <taxon>Betaproteobacteria</taxon>
        <taxon>Burkholderiales</taxon>
        <taxon>Comamonadaceae</taxon>
        <taxon>Curvibacter</taxon>
    </lineage>
</organism>